<keyword evidence="1" id="KW-0812">Transmembrane</keyword>
<dbReference type="NCBIfam" id="TIGR00697">
    <property type="entry name" value="queuosine precursor transporter"/>
    <property type="match status" value="1"/>
</dbReference>
<reference evidence="3" key="1">
    <citation type="submission" date="2009-12" db="EMBL/GenBank/DDBJ databases">
        <title>Complete sequence of Treponema azotonutricium strain ZAS-9.</title>
        <authorList>
            <person name="Tetu S.G."/>
            <person name="Matson E."/>
            <person name="Ren Q."/>
            <person name="Seshadri R."/>
            <person name="Elbourne L."/>
            <person name="Hassan K.A."/>
            <person name="Durkin A."/>
            <person name="Radune D."/>
            <person name="Mohamoud Y."/>
            <person name="Shay R."/>
            <person name="Jin S."/>
            <person name="Zhang X."/>
            <person name="Lucey K."/>
            <person name="Ballor N.R."/>
            <person name="Ottesen E."/>
            <person name="Rosenthal R."/>
            <person name="Allen A."/>
            <person name="Leadbetter J.R."/>
            <person name="Paulsen I.T."/>
        </authorList>
    </citation>
    <scope>NUCLEOTIDE SEQUENCE [LARGE SCALE GENOMIC DNA]</scope>
    <source>
        <strain evidence="3">ATCC BAA-888 / DSM 13862 / ZAS-9</strain>
    </source>
</reference>
<dbReference type="GO" id="GO:0005886">
    <property type="term" value="C:plasma membrane"/>
    <property type="evidence" value="ECO:0007669"/>
    <property type="project" value="UniProtKB-SubCell"/>
</dbReference>
<keyword evidence="1" id="KW-0813">Transport</keyword>
<dbReference type="HOGENOM" id="CLU_075503_1_2_12"/>
<dbReference type="FunCoup" id="F5YDD6">
    <property type="interactions" value="1"/>
</dbReference>
<keyword evidence="3" id="KW-1185">Reference proteome</keyword>
<dbReference type="EMBL" id="CP001841">
    <property type="protein sequence ID" value="AEF82340.1"/>
    <property type="molecule type" value="Genomic_DNA"/>
</dbReference>
<protein>
    <recommendedName>
        <fullName evidence="1">Probable queuosine precursor transporter</fullName>
        <shortName evidence="1">Q precursor transporter</shortName>
    </recommendedName>
</protein>
<evidence type="ECO:0000313" key="2">
    <source>
        <dbReference type="EMBL" id="AEF82340.1"/>
    </source>
</evidence>
<evidence type="ECO:0000256" key="1">
    <source>
        <dbReference type="HAMAP-Rule" id="MF_02088"/>
    </source>
</evidence>
<dbReference type="InParanoid" id="F5YDD6"/>
<feature type="transmembrane region" description="Helical" evidence="1">
    <location>
        <begin position="43"/>
        <end position="67"/>
    </location>
</feature>
<comment type="similarity">
    <text evidence="1">Belongs to the vitamin uptake transporter (VUT/ECF) (TC 2.A.88) family. Q precursor transporter subfamily.</text>
</comment>
<dbReference type="InterPro" id="IPR003744">
    <property type="entry name" value="YhhQ"/>
</dbReference>
<feature type="transmembrane region" description="Helical" evidence="1">
    <location>
        <begin position="117"/>
        <end position="137"/>
    </location>
</feature>
<dbReference type="PANTHER" id="PTHR34300:SF2">
    <property type="entry name" value="QUEUOSINE PRECURSOR TRANSPORTER-RELATED"/>
    <property type="match status" value="1"/>
</dbReference>
<dbReference type="AlphaFoldDB" id="F5YDD6"/>
<dbReference type="Proteomes" id="UP000009222">
    <property type="component" value="Chromosome"/>
</dbReference>
<dbReference type="Pfam" id="PF02592">
    <property type="entry name" value="Vut_1"/>
    <property type="match status" value="1"/>
</dbReference>
<gene>
    <name evidence="2" type="ordered locus">TREAZ_1618</name>
</gene>
<comment type="function">
    <text evidence="1">Involved in the import of queuosine (Q) precursors, required for Q precursor salvage.</text>
</comment>
<reference evidence="2 3" key="2">
    <citation type="journal article" date="2011" name="ISME J.">
        <title>RNA-seq reveals cooperative metabolic interactions between two termite-gut spirochete species in co-culture.</title>
        <authorList>
            <person name="Rosenthal A.Z."/>
            <person name="Matson E.G."/>
            <person name="Eldar A."/>
            <person name="Leadbetter J.R."/>
        </authorList>
    </citation>
    <scope>NUCLEOTIDE SEQUENCE [LARGE SCALE GENOMIC DNA]</scope>
    <source>
        <strain evidence="3">ATCC BAA-888 / DSM 13862 / ZAS-9</strain>
    </source>
</reference>
<dbReference type="eggNOG" id="COG1738">
    <property type="taxonomic scope" value="Bacteria"/>
</dbReference>
<keyword evidence="1" id="KW-0997">Cell inner membrane</keyword>
<dbReference type="KEGG" id="taz:TREAZ_1618"/>
<dbReference type="HAMAP" id="MF_02088">
    <property type="entry name" value="Q_prec_transport"/>
    <property type="match status" value="1"/>
</dbReference>
<feature type="transmembrane region" description="Helical" evidence="1">
    <location>
        <begin position="79"/>
        <end position="97"/>
    </location>
</feature>
<proteinExistence type="inferred from homology"/>
<dbReference type="GO" id="GO:0022857">
    <property type="term" value="F:transmembrane transporter activity"/>
    <property type="evidence" value="ECO:0007669"/>
    <property type="project" value="UniProtKB-UniRule"/>
</dbReference>
<organism evidence="2 3">
    <name type="scientific">Leadbettera azotonutricia (strain ATCC BAA-888 / DSM 13862 / ZAS-9)</name>
    <name type="common">Treponema azotonutricium</name>
    <dbReference type="NCBI Taxonomy" id="545695"/>
    <lineage>
        <taxon>Bacteria</taxon>
        <taxon>Pseudomonadati</taxon>
        <taxon>Spirochaetota</taxon>
        <taxon>Spirochaetia</taxon>
        <taxon>Spirochaetales</taxon>
        <taxon>Breznakiellaceae</taxon>
        <taxon>Leadbettera</taxon>
    </lineage>
</organism>
<sequence>MPKNSSKTVHFRYLDLVMAFFVAILITSNVASSAKIVDLGISLFGIPLAFDGGTLLFPLSYVFGDVLTEVYGFRASRRVIWMGFIALALSSLIFFFLRLLPAEAAWEGYAGSAAYDAILGGMSTGGIALASLLGYLVGEFSNSVILSKMKVLMKGKLLWVRTIGSTLIGELLDSLVFVLAASLTGVFGWELFATLVLTNYLFKCLIEAAMTPFTYLAVIKLKKAEGVDAYDVGVKFNPFGS</sequence>
<keyword evidence="1" id="KW-1133">Transmembrane helix</keyword>
<feature type="transmembrane region" description="Helical" evidence="1">
    <location>
        <begin position="158"/>
        <end position="180"/>
    </location>
</feature>
<keyword evidence="1" id="KW-0472">Membrane</keyword>
<dbReference type="PANTHER" id="PTHR34300">
    <property type="entry name" value="QUEUOSINE PRECURSOR TRANSPORTER-RELATED"/>
    <property type="match status" value="1"/>
</dbReference>
<accession>F5YDD6</accession>
<name>F5YDD6_LEAAZ</name>
<evidence type="ECO:0000313" key="3">
    <source>
        <dbReference type="Proteomes" id="UP000009222"/>
    </source>
</evidence>
<comment type="subcellular location">
    <subcellularLocation>
        <location evidence="1">Cell inner membrane</location>
        <topology evidence="1">Multi-pass membrane protein</topology>
    </subcellularLocation>
</comment>
<keyword evidence="1" id="KW-1003">Cell membrane</keyword>